<dbReference type="InterPro" id="IPR044398">
    <property type="entry name" value="Globin-sensor_dom"/>
</dbReference>
<evidence type="ECO:0000256" key="4">
    <source>
        <dbReference type="ARBA" id="ARBA00029839"/>
    </source>
</evidence>
<dbReference type="GO" id="GO:0052621">
    <property type="term" value="F:diguanylate cyclase activity"/>
    <property type="evidence" value="ECO:0007669"/>
    <property type="project" value="UniProtKB-EC"/>
</dbReference>
<evidence type="ECO:0000256" key="2">
    <source>
        <dbReference type="ARBA" id="ARBA00012528"/>
    </source>
</evidence>
<dbReference type="SMART" id="SM00267">
    <property type="entry name" value="GGDEF"/>
    <property type="match status" value="1"/>
</dbReference>
<evidence type="ECO:0000259" key="6">
    <source>
        <dbReference type="PROSITE" id="PS50887"/>
    </source>
</evidence>
<dbReference type="InterPro" id="IPR012292">
    <property type="entry name" value="Globin/Proto"/>
</dbReference>
<feature type="domain" description="GGDEF" evidence="6">
    <location>
        <begin position="324"/>
        <end position="455"/>
    </location>
</feature>
<dbReference type="NCBIfam" id="TIGR00254">
    <property type="entry name" value="GGDEF"/>
    <property type="match status" value="1"/>
</dbReference>
<gene>
    <name evidence="7" type="ORF">FE785_00130</name>
</gene>
<organism evidence="7 8">
    <name type="scientific">Thiomicrorhabdus sediminis</name>
    <dbReference type="NCBI Taxonomy" id="2580412"/>
    <lineage>
        <taxon>Bacteria</taxon>
        <taxon>Pseudomonadati</taxon>
        <taxon>Pseudomonadota</taxon>
        <taxon>Gammaproteobacteria</taxon>
        <taxon>Thiotrichales</taxon>
        <taxon>Piscirickettsiaceae</taxon>
        <taxon>Thiomicrorhabdus</taxon>
    </lineage>
</organism>
<dbReference type="PROSITE" id="PS50887">
    <property type="entry name" value="GGDEF"/>
    <property type="match status" value="1"/>
</dbReference>
<evidence type="ECO:0000256" key="1">
    <source>
        <dbReference type="ARBA" id="ARBA00001946"/>
    </source>
</evidence>
<dbReference type="PANTHER" id="PTHR45138">
    <property type="entry name" value="REGULATORY COMPONENTS OF SENSORY TRANSDUCTION SYSTEM"/>
    <property type="match status" value="1"/>
</dbReference>
<dbReference type="SUPFAM" id="SSF46458">
    <property type="entry name" value="Globin-like"/>
    <property type="match status" value="1"/>
</dbReference>
<dbReference type="AlphaFoldDB" id="A0A4P9K2V9"/>
<protein>
    <recommendedName>
        <fullName evidence="3">Diguanylate cyclase DosC</fullName>
        <ecNumber evidence="2">2.7.7.65</ecNumber>
    </recommendedName>
    <alternativeName>
        <fullName evidence="4">Direct oxygen-sensing cyclase</fullName>
    </alternativeName>
</protein>
<evidence type="ECO:0000256" key="5">
    <source>
        <dbReference type="ARBA" id="ARBA00034247"/>
    </source>
</evidence>
<dbReference type="EMBL" id="CP040602">
    <property type="protein sequence ID" value="QCU89145.1"/>
    <property type="molecule type" value="Genomic_DNA"/>
</dbReference>
<dbReference type="Pfam" id="PF00990">
    <property type="entry name" value="GGDEF"/>
    <property type="match status" value="1"/>
</dbReference>
<dbReference type="Pfam" id="PF11563">
    <property type="entry name" value="Protoglobin"/>
    <property type="match status" value="1"/>
</dbReference>
<dbReference type="Gene3D" id="1.10.490.10">
    <property type="entry name" value="Globins"/>
    <property type="match status" value="1"/>
</dbReference>
<dbReference type="PANTHER" id="PTHR45138:SF9">
    <property type="entry name" value="DIGUANYLATE CYCLASE DGCM-RELATED"/>
    <property type="match status" value="1"/>
</dbReference>
<evidence type="ECO:0000313" key="8">
    <source>
        <dbReference type="Proteomes" id="UP000304864"/>
    </source>
</evidence>
<dbReference type="KEGG" id="thig:FE785_00130"/>
<evidence type="ECO:0000256" key="3">
    <source>
        <dbReference type="ARBA" id="ARBA00015125"/>
    </source>
</evidence>
<keyword evidence="8" id="KW-1185">Reference proteome</keyword>
<dbReference type="FunFam" id="3.30.70.270:FF:000001">
    <property type="entry name" value="Diguanylate cyclase domain protein"/>
    <property type="match status" value="1"/>
</dbReference>
<comment type="catalytic activity">
    <reaction evidence="5">
        <text>2 GTP = 3',3'-c-di-GMP + 2 diphosphate</text>
        <dbReference type="Rhea" id="RHEA:24898"/>
        <dbReference type="ChEBI" id="CHEBI:33019"/>
        <dbReference type="ChEBI" id="CHEBI:37565"/>
        <dbReference type="ChEBI" id="CHEBI:58805"/>
        <dbReference type="EC" id="2.7.7.65"/>
    </reaction>
</comment>
<sequence>MPATTFKTGIGLKKYHLRNLYSKQNNQVLAGISQIIDGCTESAVERFYNELTSFEKSKKFLSEQMVQDRLKNELKSWIEDVLSPKSETDIPTLIDKQYLIGEVHARIDIPMDLVDSAMFLIKHTVFLSILDSQLDKEMKNRAIILVDAILSASLAIIDQSYLKDLVENERIAQEYKGHVSAQEIALEIEGIKSQTYKWLSNLMAVLASNKEYKFRSINKDDVVLWIIHKLPQYVNKPSFLEPINDTVNQIEQIHIEISQNTENRSEAILLLQKKISELNFLLTEIANANLHESNQLDALSSLTERRFLDPIMQKETQIALQMQSRYSVIMADIDNFKLINDQFGHQVGDDVIKHVSKILKTNIRVSDYIFRYGGEEFLILLPETDLKTSIHIAEKLRQKLEQSIIETHQADKSLTVTCSLGVAEFANHPDYMQVIKRADEKLYQSKNNGKNQVSY</sequence>
<dbReference type="InterPro" id="IPR043128">
    <property type="entry name" value="Rev_trsase/Diguanyl_cyclase"/>
</dbReference>
<dbReference type="InterPro" id="IPR029787">
    <property type="entry name" value="Nucleotide_cyclase"/>
</dbReference>
<dbReference type="GO" id="GO:0019825">
    <property type="term" value="F:oxygen binding"/>
    <property type="evidence" value="ECO:0007669"/>
    <property type="project" value="InterPro"/>
</dbReference>
<dbReference type="InterPro" id="IPR009050">
    <property type="entry name" value="Globin-like_sf"/>
</dbReference>
<dbReference type="SUPFAM" id="SSF55073">
    <property type="entry name" value="Nucleotide cyclase"/>
    <property type="match status" value="1"/>
</dbReference>
<dbReference type="GO" id="GO:0020037">
    <property type="term" value="F:heme binding"/>
    <property type="evidence" value="ECO:0007669"/>
    <property type="project" value="InterPro"/>
</dbReference>
<dbReference type="EC" id="2.7.7.65" evidence="2"/>
<dbReference type="Proteomes" id="UP000304864">
    <property type="component" value="Chromosome"/>
</dbReference>
<evidence type="ECO:0000313" key="7">
    <source>
        <dbReference type="EMBL" id="QCU89145.1"/>
    </source>
</evidence>
<dbReference type="RefSeq" id="WP_138563216.1">
    <property type="nucleotide sequence ID" value="NZ_CP040602.1"/>
</dbReference>
<dbReference type="InterPro" id="IPR050469">
    <property type="entry name" value="Diguanylate_Cyclase"/>
</dbReference>
<proteinExistence type="predicted"/>
<dbReference type="InterPro" id="IPR000160">
    <property type="entry name" value="GGDEF_dom"/>
</dbReference>
<accession>A0A4P9K2V9</accession>
<name>A0A4P9K2V9_9GAMM</name>
<reference evidence="7 8" key="1">
    <citation type="submission" date="2019-05" db="EMBL/GenBank/DDBJ databases">
        <title>Thiomicrorhabdus sediminis sp. nov, a novel sulfur-oxidizing bacterium isolated from coastal sediment.</title>
        <authorList>
            <person name="Liu X."/>
        </authorList>
    </citation>
    <scope>NUCLEOTIDE SEQUENCE [LARGE SCALE GENOMIC DNA]</scope>
    <source>
        <strain evidence="7 8">G1</strain>
    </source>
</reference>
<dbReference type="Gene3D" id="3.30.70.270">
    <property type="match status" value="1"/>
</dbReference>
<dbReference type="OrthoDB" id="92309at2"/>
<dbReference type="CDD" id="cd01949">
    <property type="entry name" value="GGDEF"/>
    <property type="match status" value="1"/>
</dbReference>
<comment type="cofactor">
    <cofactor evidence="1">
        <name>Mg(2+)</name>
        <dbReference type="ChEBI" id="CHEBI:18420"/>
    </cofactor>
</comment>